<feature type="region of interest" description="Disordered" evidence="10">
    <location>
        <begin position="1"/>
        <end position="104"/>
    </location>
</feature>
<comment type="subcellular location">
    <subcellularLocation>
        <location evidence="3">Cytoplasm</location>
    </subcellularLocation>
    <subcellularLocation>
        <location evidence="2">Nucleus</location>
    </subcellularLocation>
</comment>
<dbReference type="AlphaFoldDB" id="A0A6A6BQD8"/>
<evidence type="ECO:0000256" key="2">
    <source>
        <dbReference type="ARBA" id="ARBA00004123"/>
    </source>
</evidence>
<dbReference type="Pfam" id="PF09811">
    <property type="entry name" value="Yae1_N"/>
    <property type="match status" value="1"/>
</dbReference>
<evidence type="ECO:0000313" key="12">
    <source>
        <dbReference type="EMBL" id="KAF2146342.1"/>
    </source>
</evidence>
<comment type="subunit">
    <text evidence="5">May form a complex with LTO1.</text>
</comment>
<feature type="domain" description="Essential protein Yae1 N-terminal" evidence="11">
    <location>
        <begin position="115"/>
        <end position="153"/>
    </location>
</feature>
<evidence type="ECO:0000256" key="8">
    <source>
        <dbReference type="ARBA" id="ARBA00022490"/>
    </source>
</evidence>
<dbReference type="GO" id="GO:0005737">
    <property type="term" value="C:cytoplasm"/>
    <property type="evidence" value="ECO:0007669"/>
    <property type="project" value="UniProtKB-SubCell"/>
</dbReference>
<evidence type="ECO:0000256" key="1">
    <source>
        <dbReference type="ARBA" id="ARBA00003836"/>
    </source>
</evidence>
<feature type="compositionally biased region" description="Acidic residues" evidence="10">
    <location>
        <begin position="61"/>
        <end position="75"/>
    </location>
</feature>
<dbReference type="OrthoDB" id="20086at2759"/>
<evidence type="ECO:0000256" key="10">
    <source>
        <dbReference type="SAM" id="MobiDB-lite"/>
    </source>
</evidence>
<feature type="compositionally biased region" description="Low complexity" evidence="10">
    <location>
        <begin position="26"/>
        <end position="38"/>
    </location>
</feature>
<evidence type="ECO:0000256" key="9">
    <source>
        <dbReference type="ARBA" id="ARBA00023242"/>
    </source>
</evidence>
<evidence type="ECO:0000259" key="11">
    <source>
        <dbReference type="Pfam" id="PF09811"/>
    </source>
</evidence>
<dbReference type="GO" id="GO:0005634">
    <property type="term" value="C:nucleus"/>
    <property type="evidence" value="ECO:0007669"/>
    <property type="project" value="UniProtKB-SubCell"/>
</dbReference>
<evidence type="ECO:0000256" key="4">
    <source>
        <dbReference type="ARBA" id="ARBA00007096"/>
    </source>
</evidence>
<feature type="compositionally biased region" description="Acidic residues" evidence="10">
    <location>
        <begin position="253"/>
        <end position="268"/>
    </location>
</feature>
<dbReference type="PANTHER" id="PTHR18829">
    <property type="entry name" value="PROTEIN YAE1 HOMOLOG"/>
    <property type="match status" value="1"/>
</dbReference>
<reference evidence="12" key="1">
    <citation type="journal article" date="2020" name="Stud. Mycol.">
        <title>101 Dothideomycetes genomes: a test case for predicting lifestyles and emergence of pathogens.</title>
        <authorList>
            <person name="Haridas S."/>
            <person name="Albert R."/>
            <person name="Binder M."/>
            <person name="Bloem J."/>
            <person name="Labutti K."/>
            <person name="Salamov A."/>
            <person name="Andreopoulos B."/>
            <person name="Baker S."/>
            <person name="Barry K."/>
            <person name="Bills G."/>
            <person name="Bluhm B."/>
            <person name="Cannon C."/>
            <person name="Castanera R."/>
            <person name="Culley D."/>
            <person name="Daum C."/>
            <person name="Ezra D."/>
            <person name="Gonzalez J."/>
            <person name="Henrissat B."/>
            <person name="Kuo A."/>
            <person name="Liang C."/>
            <person name="Lipzen A."/>
            <person name="Lutzoni F."/>
            <person name="Magnuson J."/>
            <person name="Mondo S."/>
            <person name="Nolan M."/>
            <person name="Ohm R."/>
            <person name="Pangilinan J."/>
            <person name="Park H.-J."/>
            <person name="Ramirez L."/>
            <person name="Alfaro M."/>
            <person name="Sun H."/>
            <person name="Tritt A."/>
            <person name="Yoshinaga Y."/>
            <person name="Zwiers L.-H."/>
            <person name="Turgeon B."/>
            <person name="Goodwin S."/>
            <person name="Spatafora J."/>
            <person name="Crous P."/>
            <person name="Grigoriev I."/>
        </authorList>
    </citation>
    <scope>NUCLEOTIDE SEQUENCE</scope>
    <source>
        <strain evidence="12">CBS 121167</strain>
    </source>
</reference>
<evidence type="ECO:0000256" key="5">
    <source>
        <dbReference type="ARBA" id="ARBA00011427"/>
    </source>
</evidence>
<dbReference type="GeneID" id="54300380"/>
<protein>
    <recommendedName>
        <fullName evidence="7">Protein YAE1</fullName>
    </recommendedName>
    <alternativeName>
        <fullName evidence="6">Protein yae1</fullName>
    </alternativeName>
</protein>
<evidence type="ECO:0000256" key="6">
    <source>
        <dbReference type="ARBA" id="ARBA00017286"/>
    </source>
</evidence>
<dbReference type="InterPro" id="IPR019191">
    <property type="entry name" value="Essential_protein_Yae1_N"/>
</dbReference>
<feature type="region of interest" description="Disordered" evidence="10">
    <location>
        <begin position="246"/>
        <end position="277"/>
    </location>
</feature>
<evidence type="ECO:0000256" key="3">
    <source>
        <dbReference type="ARBA" id="ARBA00004496"/>
    </source>
</evidence>
<comment type="function">
    <text evidence="1">The complex LTO1:YAE1 may function as a target specific adapter that probably recruits apo-RPLI1 to the cytosolic iron-sulfur protein assembly (CIA) complex machinery. May be required for biogenesis of the large ribosomal subunit and initiation of translation.</text>
</comment>
<accession>A0A6A6BQD8</accession>
<keyword evidence="13" id="KW-1185">Reference proteome</keyword>
<dbReference type="InterPro" id="IPR038881">
    <property type="entry name" value="Yae1-like"/>
</dbReference>
<organism evidence="12 13">
    <name type="scientific">Aplosporella prunicola CBS 121167</name>
    <dbReference type="NCBI Taxonomy" id="1176127"/>
    <lineage>
        <taxon>Eukaryota</taxon>
        <taxon>Fungi</taxon>
        <taxon>Dikarya</taxon>
        <taxon>Ascomycota</taxon>
        <taxon>Pezizomycotina</taxon>
        <taxon>Dothideomycetes</taxon>
        <taxon>Dothideomycetes incertae sedis</taxon>
        <taxon>Botryosphaeriales</taxon>
        <taxon>Aplosporellaceae</taxon>
        <taxon>Aplosporella</taxon>
    </lineage>
</organism>
<dbReference type="EMBL" id="ML995476">
    <property type="protein sequence ID" value="KAF2146342.1"/>
    <property type="molecule type" value="Genomic_DNA"/>
</dbReference>
<sequence>MLREATAAGDRSPTSPFGSNGSRGGTPAPASTSATATALDDIFGDEAAPEPPAVQHRLDDVFGDSSDDNDDDNDDGGVQQRSNANADANGDNDAPSARRTVSDIPRLRSVHVTAGYRDGIASSKSAHVQAGFDEGYPLGAVLGLRAGWLLGVLEGVAVALRGVGGERFEVARDRVRDARRELDVGVLCGEEYFDAEGVWRFSVGEGEGVGEVTFETVAAAHPALVRWAGVVASVAGEEGVDLGVLDRRPADRGDEEEGVGEGVGEEEVEAAKTAVVG</sequence>
<gene>
    <name evidence="12" type="ORF">K452DRAFT_305284</name>
</gene>
<dbReference type="PANTHER" id="PTHR18829:SF0">
    <property type="entry name" value="PROTEIN YAE1 HOMOLOG"/>
    <property type="match status" value="1"/>
</dbReference>
<evidence type="ECO:0000256" key="7">
    <source>
        <dbReference type="ARBA" id="ARBA00018400"/>
    </source>
</evidence>
<keyword evidence="8" id="KW-0963">Cytoplasm</keyword>
<dbReference type="RefSeq" id="XP_033402051.1">
    <property type="nucleotide sequence ID" value="XM_033542883.1"/>
</dbReference>
<evidence type="ECO:0000313" key="13">
    <source>
        <dbReference type="Proteomes" id="UP000799438"/>
    </source>
</evidence>
<keyword evidence="9" id="KW-0539">Nucleus</keyword>
<feature type="compositionally biased region" description="Low complexity" evidence="10">
    <location>
        <begin position="83"/>
        <end position="94"/>
    </location>
</feature>
<proteinExistence type="inferred from homology"/>
<name>A0A6A6BQD8_9PEZI</name>
<comment type="similarity">
    <text evidence="4">Belongs to the YAE1 family.</text>
</comment>
<dbReference type="Proteomes" id="UP000799438">
    <property type="component" value="Unassembled WGS sequence"/>
</dbReference>